<feature type="region of interest" description="Disordered" evidence="1">
    <location>
        <begin position="1"/>
        <end position="20"/>
    </location>
</feature>
<dbReference type="AlphaFoldDB" id="A0A7W3N1N1"/>
<comment type="caution">
    <text evidence="2">The sequence shown here is derived from an EMBL/GenBank/DDBJ whole genome shotgun (WGS) entry which is preliminary data.</text>
</comment>
<accession>A0A7W3N1N1</accession>
<keyword evidence="3" id="KW-1185">Reference proteome</keyword>
<gene>
    <name evidence="2" type="ORF">HNR21_004773</name>
</gene>
<evidence type="ECO:0000256" key="1">
    <source>
        <dbReference type="SAM" id="MobiDB-lite"/>
    </source>
</evidence>
<evidence type="ECO:0000313" key="3">
    <source>
        <dbReference type="Proteomes" id="UP000539313"/>
    </source>
</evidence>
<dbReference type="EMBL" id="JACJII010000001">
    <property type="protein sequence ID" value="MBA9005891.1"/>
    <property type="molecule type" value="Genomic_DNA"/>
</dbReference>
<protein>
    <submittedName>
        <fullName evidence="2">Uncharacterized protein</fullName>
    </submittedName>
</protein>
<dbReference type="Proteomes" id="UP000539313">
    <property type="component" value="Unassembled WGS sequence"/>
</dbReference>
<proteinExistence type="predicted"/>
<reference evidence="2 3" key="1">
    <citation type="submission" date="2020-08" db="EMBL/GenBank/DDBJ databases">
        <title>Sequencing the genomes of 1000 actinobacteria strains.</title>
        <authorList>
            <person name="Klenk H.-P."/>
        </authorList>
    </citation>
    <scope>NUCLEOTIDE SEQUENCE [LARGE SCALE GENOMIC DNA]</scope>
    <source>
        <strain evidence="2 3">DSM 45823</strain>
    </source>
</reference>
<sequence>MSAVRSRPAARDSASAARTSFSSSIAIRIWKAIRSVAWPWVRGWLVIGFSVHLGHRRSGGAG</sequence>
<organism evidence="2 3">
    <name type="scientific">Thermomonospora cellulosilytica</name>
    <dbReference type="NCBI Taxonomy" id="1411118"/>
    <lineage>
        <taxon>Bacteria</taxon>
        <taxon>Bacillati</taxon>
        <taxon>Actinomycetota</taxon>
        <taxon>Actinomycetes</taxon>
        <taxon>Streptosporangiales</taxon>
        <taxon>Thermomonosporaceae</taxon>
        <taxon>Thermomonospora</taxon>
    </lineage>
</organism>
<evidence type="ECO:0000313" key="2">
    <source>
        <dbReference type="EMBL" id="MBA9005891.1"/>
    </source>
</evidence>
<name>A0A7W3N1N1_9ACTN</name>